<feature type="domain" description="Adaptor protein ClpS core" evidence="2">
    <location>
        <begin position="103"/>
        <end position="168"/>
    </location>
</feature>
<dbReference type="PANTHER" id="PTHR33473">
    <property type="entry name" value="ATP-DEPENDENT CLP PROTEASE ADAPTER PROTEIN CLPS1, CHLOROPLASTIC"/>
    <property type="match status" value="1"/>
</dbReference>
<comment type="caution">
    <text evidence="3">The sequence shown here is derived from an EMBL/GenBank/DDBJ whole genome shotgun (WGS) entry which is preliminary data.</text>
</comment>
<dbReference type="EMBL" id="JANCYW010000009">
    <property type="protein sequence ID" value="KAK4536824.1"/>
    <property type="molecule type" value="Genomic_DNA"/>
</dbReference>
<dbReference type="GO" id="GO:0030163">
    <property type="term" value="P:protein catabolic process"/>
    <property type="evidence" value="ECO:0007669"/>
    <property type="project" value="InterPro"/>
</dbReference>
<protein>
    <recommendedName>
        <fullName evidence="2">Adaptor protein ClpS core domain-containing protein</fullName>
    </recommendedName>
</protein>
<dbReference type="GO" id="GO:0006508">
    <property type="term" value="P:proteolysis"/>
    <property type="evidence" value="ECO:0007669"/>
    <property type="project" value="InterPro"/>
</dbReference>
<evidence type="ECO:0000313" key="3">
    <source>
        <dbReference type="EMBL" id="KAK4536824.1"/>
    </source>
</evidence>
<dbReference type="AlphaFoldDB" id="A0AAV9IXJ1"/>
<dbReference type="Proteomes" id="UP001301350">
    <property type="component" value="Unassembled WGS sequence"/>
</dbReference>
<dbReference type="SUPFAM" id="SSF54736">
    <property type="entry name" value="ClpS-like"/>
    <property type="match status" value="1"/>
</dbReference>
<keyword evidence="4" id="KW-1185">Reference proteome</keyword>
<dbReference type="Gene3D" id="3.30.1390.10">
    <property type="match status" value="1"/>
</dbReference>
<dbReference type="InterPro" id="IPR003769">
    <property type="entry name" value="ClpS_core"/>
</dbReference>
<dbReference type="PROSITE" id="PS51257">
    <property type="entry name" value="PROKAR_LIPOPROTEIN"/>
    <property type="match status" value="1"/>
</dbReference>
<sequence>MRGSRADAMFGWVTPVWGGCVRGTGRQRLGRWWPPTWCLRRPGRRAVLCSVGAMPAPKIGRPKTSVKKSTPIFNEPSPTPETESDAGLTRPKMKRKTDTEFVPMWKVILIGDEEYEERYVVQVLVKNIPKLDKNEARRIYHEAQTQGEALIIVVAQEHAEFFATMLKRSELYVRIEPE</sequence>
<dbReference type="InterPro" id="IPR022935">
    <property type="entry name" value="ClpS"/>
</dbReference>
<evidence type="ECO:0000313" key="4">
    <source>
        <dbReference type="Proteomes" id="UP001301350"/>
    </source>
</evidence>
<evidence type="ECO:0000259" key="2">
    <source>
        <dbReference type="Pfam" id="PF02617"/>
    </source>
</evidence>
<dbReference type="Pfam" id="PF02617">
    <property type="entry name" value="ClpS"/>
    <property type="match status" value="1"/>
</dbReference>
<accession>A0AAV9IXJ1</accession>
<organism evidence="3 4">
    <name type="scientific">Cyanidium caldarium</name>
    <name type="common">Red alga</name>
    <dbReference type="NCBI Taxonomy" id="2771"/>
    <lineage>
        <taxon>Eukaryota</taxon>
        <taxon>Rhodophyta</taxon>
        <taxon>Bangiophyceae</taxon>
        <taxon>Cyanidiales</taxon>
        <taxon>Cyanidiaceae</taxon>
        <taxon>Cyanidium</taxon>
    </lineage>
</organism>
<proteinExistence type="predicted"/>
<dbReference type="PANTHER" id="PTHR33473:SF17">
    <property type="entry name" value="ATP-DEPENDENT CLP PROTEASE ADAPTER PROTEIN CLPS1, CHLOROPLASTIC"/>
    <property type="match status" value="1"/>
</dbReference>
<dbReference type="InterPro" id="IPR014719">
    <property type="entry name" value="Ribosomal_bL12_C/ClpS-like"/>
</dbReference>
<name>A0AAV9IXJ1_CYACA</name>
<evidence type="ECO:0000256" key="1">
    <source>
        <dbReference type="SAM" id="MobiDB-lite"/>
    </source>
</evidence>
<reference evidence="3 4" key="1">
    <citation type="submission" date="2022-07" db="EMBL/GenBank/DDBJ databases">
        <title>Genome-wide signatures of adaptation to extreme environments.</title>
        <authorList>
            <person name="Cho C.H."/>
            <person name="Yoon H.S."/>
        </authorList>
    </citation>
    <scope>NUCLEOTIDE SEQUENCE [LARGE SCALE GENOMIC DNA]</scope>
    <source>
        <strain evidence="3 4">DBV 063 E5</strain>
    </source>
</reference>
<feature type="region of interest" description="Disordered" evidence="1">
    <location>
        <begin position="60"/>
        <end position="92"/>
    </location>
</feature>
<gene>
    <name evidence="3" type="ORF">CDCA_CDCA09G2849</name>
</gene>